<dbReference type="Proteomes" id="UP001596045">
    <property type="component" value="Unassembled WGS sequence"/>
</dbReference>
<accession>A0ABW0M8S0</accession>
<proteinExistence type="predicted"/>
<name>A0ABW0M8S0_9BURK</name>
<comment type="caution">
    <text evidence="1">The sequence shown here is derived from an EMBL/GenBank/DDBJ whole genome shotgun (WGS) entry which is preliminary data.</text>
</comment>
<dbReference type="EMBL" id="JBHSMT010000013">
    <property type="protein sequence ID" value="MFC5474025.1"/>
    <property type="molecule type" value="Genomic_DNA"/>
</dbReference>
<reference evidence="2" key="1">
    <citation type="journal article" date="2019" name="Int. J. Syst. Evol. Microbiol.">
        <title>The Global Catalogue of Microorganisms (GCM) 10K type strain sequencing project: providing services to taxonomists for standard genome sequencing and annotation.</title>
        <authorList>
            <consortium name="The Broad Institute Genomics Platform"/>
            <consortium name="The Broad Institute Genome Sequencing Center for Infectious Disease"/>
            <person name="Wu L."/>
            <person name="Ma J."/>
        </authorList>
    </citation>
    <scope>NUCLEOTIDE SEQUENCE [LARGE SCALE GENOMIC DNA]</scope>
    <source>
        <strain evidence="2">JCM 17066</strain>
    </source>
</reference>
<evidence type="ECO:0000313" key="2">
    <source>
        <dbReference type="Proteomes" id="UP001596045"/>
    </source>
</evidence>
<evidence type="ECO:0000313" key="1">
    <source>
        <dbReference type="EMBL" id="MFC5474025.1"/>
    </source>
</evidence>
<keyword evidence="2" id="KW-1185">Reference proteome</keyword>
<dbReference type="RefSeq" id="WP_378997080.1">
    <property type="nucleotide sequence ID" value="NZ_JBHSMT010000013.1"/>
</dbReference>
<gene>
    <name evidence="1" type="ORF">ACFPM8_08635</name>
</gene>
<sequence length="67" mass="7415">MAGPNLTNFTQDALNAWRAADSLNQQRQMAEIEHQEGENAIAGAKVNLARNQMRRYNDGQKAMGQLG</sequence>
<protein>
    <submittedName>
        <fullName evidence="1">Uncharacterized protein</fullName>
    </submittedName>
</protein>
<organism evidence="1 2">
    <name type="scientific">Paraherbaspirillum soli</name>
    <dbReference type="NCBI Taxonomy" id="631222"/>
    <lineage>
        <taxon>Bacteria</taxon>
        <taxon>Pseudomonadati</taxon>
        <taxon>Pseudomonadota</taxon>
        <taxon>Betaproteobacteria</taxon>
        <taxon>Burkholderiales</taxon>
        <taxon>Oxalobacteraceae</taxon>
        <taxon>Paraherbaspirillum</taxon>
    </lineage>
</organism>